<evidence type="ECO:0008006" key="4">
    <source>
        <dbReference type="Google" id="ProtNLM"/>
    </source>
</evidence>
<sequence length="293" mass="30682">MFRTHYDLPLQRDVTGRFLPWIIALMVYLAILAMAGSMVLSDMARRWDRGLAGTLTVQVPPLPEGTPALDQRVQSALGVLRATPGIARADPLPRQDLQGLLEPWLGTGALNADLPVPAMIDVALAGGRIDMNGLAQRLRAAVPGAELDDHAAWLKDLLAIARAVEAVALGILALVGGAAVATVIFVSRAGLAIHGQVVELLHVMGAPDRYVARQFQSHVLGLAIRGGIIGTVLAAATLIALKRAGGEYAAGLMPDMALNQLQLVSLAAVPAIAAVLAAVTARITVMRALARMP</sequence>
<proteinExistence type="predicted"/>
<protein>
    <recommendedName>
        <fullName evidence="4">Cell division transport system permease protein</fullName>
    </recommendedName>
</protein>
<dbReference type="Proteomes" id="UP000595197">
    <property type="component" value="Chromosome"/>
</dbReference>
<dbReference type="EMBL" id="CP067420">
    <property type="protein sequence ID" value="QQP91613.1"/>
    <property type="molecule type" value="Genomic_DNA"/>
</dbReference>
<gene>
    <name evidence="2" type="ORF">IGS68_10560</name>
</gene>
<dbReference type="PANTHER" id="PTHR47755">
    <property type="entry name" value="CELL DIVISION PROTEIN FTSX"/>
    <property type="match status" value="1"/>
</dbReference>
<feature type="transmembrane region" description="Helical" evidence="1">
    <location>
        <begin position="261"/>
        <end position="285"/>
    </location>
</feature>
<keyword evidence="1" id="KW-0812">Transmembrane</keyword>
<keyword evidence="3" id="KW-1185">Reference proteome</keyword>
<name>A0ABX7BBX0_9PROT</name>
<dbReference type="InterPro" id="IPR004513">
    <property type="entry name" value="FtsX"/>
</dbReference>
<feature type="transmembrane region" description="Helical" evidence="1">
    <location>
        <begin position="163"/>
        <end position="185"/>
    </location>
</feature>
<organism evidence="2 3">
    <name type="scientific">Skermanella cutis</name>
    <dbReference type="NCBI Taxonomy" id="2775420"/>
    <lineage>
        <taxon>Bacteria</taxon>
        <taxon>Pseudomonadati</taxon>
        <taxon>Pseudomonadota</taxon>
        <taxon>Alphaproteobacteria</taxon>
        <taxon>Rhodospirillales</taxon>
        <taxon>Azospirillaceae</taxon>
        <taxon>Skermanella</taxon>
    </lineage>
</organism>
<keyword evidence="1" id="KW-0472">Membrane</keyword>
<feature type="transmembrane region" description="Helical" evidence="1">
    <location>
        <begin position="219"/>
        <end position="241"/>
    </location>
</feature>
<dbReference type="PANTHER" id="PTHR47755:SF1">
    <property type="entry name" value="CELL DIVISION PROTEIN FTSX"/>
    <property type="match status" value="1"/>
</dbReference>
<accession>A0ABX7BBX0</accession>
<keyword evidence="1" id="KW-1133">Transmembrane helix</keyword>
<evidence type="ECO:0000313" key="2">
    <source>
        <dbReference type="EMBL" id="QQP91613.1"/>
    </source>
</evidence>
<reference evidence="2" key="1">
    <citation type="submission" date="2021-02" db="EMBL/GenBank/DDBJ databases">
        <title>Skermanella TT6 skin isolate.</title>
        <authorList>
            <person name="Lee K."/>
            <person name="Ganzorig M."/>
        </authorList>
    </citation>
    <scope>NUCLEOTIDE SEQUENCE</scope>
    <source>
        <strain evidence="2">TT6</strain>
    </source>
</reference>
<dbReference type="RefSeq" id="WP_201079711.1">
    <property type="nucleotide sequence ID" value="NZ_CP067420.1"/>
</dbReference>
<evidence type="ECO:0000256" key="1">
    <source>
        <dbReference type="SAM" id="Phobius"/>
    </source>
</evidence>
<evidence type="ECO:0000313" key="3">
    <source>
        <dbReference type="Proteomes" id="UP000595197"/>
    </source>
</evidence>
<feature type="transmembrane region" description="Helical" evidence="1">
    <location>
        <begin position="18"/>
        <end position="40"/>
    </location>
</feature>